<evidence type="ECO:0000256" key="4">
    <source>
        <dbReference type="ARBA" id="ARBA00022741"/>
    </source>
</evidence>
<organism evidence="11 12">
    <name type="scientific">Persicimonas caeni</name>
    <dbReference type="NCBI Taxonomy" id="2292766"/>
    <lineage>
        <taxon>Bacteria</taxon>
        <taxon>Deltaproteobacteria</taxon>
        <taxon>Bradymonadales</taxon>
        <taxon>Bradymonadaceae</taxon>
        <taxon>Persicimonas</taxon>
    </lineage>
</organism>
<dbReference type="PROSITE" id="PS50011">
    <property type="entry name" value="PROTEIN_KINASE_DOM"/>
    <property type="match status" value="1"/>
</dbReference>
<dbReference type="Gene3D" id="1.10.510.10">
    <property type="entry name" value="Transferase(Phosphotransferase) domain 1"/>
    <property type="match status" value="1"/>
</dbReference>
<evidence type="ECO:0000256" key="8">
    <source>
        <dbReference type="ARBA" id="ARBA00048679"/>
    </source>
</evidence>
<evidence type="ECO:0000313" key="12">
    <source>
        <dbReference type="Proteomes" id="UP000315995"/>
    </source>
</evidence>
<evidence type="ECO:0000256" key="1">
    <source>
        <dbReference type="ARBA" id="ARBA00012513"/>
    </source>
</evidence>
<evidence type="ECO:0000256" key="3">
    <source>
        <dbReference type="ARBA" id="ARBA00022679"/>
    </source>
</evidence>
<dbReference type="CDD" id="cd14014">
    <property type="entry name" value="STKc_PknB_like"/>
    <property type="match status" value="1"/>
</dbReference>
<evidence type="ECO:0000256" key="2">
    <source>
        <dbReference type="ARBA" id="ARBA00022527"/>
    </source>
</evidence>
<feature type="transmembrane region" description="Helical" evidence="9">
    <location>
        <begin position="356"/>
        <end position="376"/>
    </location>
</feature>
<dbReference type="GO" id="GO:0005524">
    <property type="term" value="F:ATP binding"/>
    <property type="evidence" value="ECO:0007669"/>
    <property type="project" value="UniProtKB-KW"/>
</dbReference>
<keyword evidence="9" id="KW-1133">Transmembrane helix</keyword>
<dbReference type="PANTHER" id="PTHR24363:SF0">
    <property type="entry name" value="SERINE_THREONINE KINASE LIKE DOMAIN CONTAINING 1"/>
    <property type="match status" value="1"/>
</dbReference>
<dbReference type="GO" id="GO:0004674">
    <property type="term" value="F:protein serine/threonine kinase activity"/>
    <property type="evidence" value="ECO:0007669"/>
    <property type="project" value="UniProtKB-KW"/>
</dbReference>
<comment type="catalytic activity">
    <reaction evidence="8">
        <text>L-seryl-[protein] + ATP = O-phospho-L-seryl-[protein] + ADP + H(+)</text>
        <dbReference type="Rhea" id="RHEA:17989"/>
        <dbReference type="Rhea" id="RHEA-COMP:9863"/>
        <dbReference type="Rhea" id="RHEA-COMP:11604"/>
        <dbReference type="ChEBI" id="CHEBI:15378"/>
        <dbReference type="ChEBI" id="CHEBI:29999"/>
        <dbReference type="ChEBI" id="CHEBI:30616"/>
        <dbReference type="ChEBI" id="CHEBI:83421"/>
        <dbReference type="ChEBI" id="CHEBI:456216"/>
        <dbReference type="EC" id="2.7.11.1"/>
    </reaction>
</comment>
<name>A0A4Y6PP65_PERCE</name>
<comment type="catalytic activity">
    <reaction evidence="7">
        <text>L-threonyl-[protein] + ATP = O-phospho-L-threonyl-[protein] + ADP + H(+)</text>
        <dbReference type="Rhea" id="RHEA:46608"/>
        <dbReference type="Rhea" id="RHEA-COMP:11060"/>
        <dbReference type="Rhea" id="RHEA-COMP:11605"/>
        <dbReference type="ChEBI" id="CHEBI:15378"/>
        <dbReference type="ChEBI" id="CHEBI:30013"/>
        <dbReference type="ChEBI" id="CHEBI:30616"/>
        <dbReference type="ChEBI" id="CHEBI:61977"/>
        <dbReference type="ChEBI" id="CHEBI:456216"/>
        <dbReference type="EC" id="2.7.11.1"/>
    </reaction>
</comment>
<evidence type="ECO:0000259" key="10">
    <source>
        <dbReference type="PROSITE" id="PS50011"/>
    </source>
</evidence>
<keyword evidence="12" id="KW-1185">Reference proteome</keyword>
<evidence type="ECO:0000256" key="5">
    <source>
        <dbReference type="ARBA" id="ARBA00022777"/>
    </source>
</evidence>
<evidence type="ECO:0000256" key="6">
    <source>
        <dbReference type="ARBA" id="ARBA00022840"/>
    </source>
</evidence>
<accession>A0A5B8Y1S7</accession>
<keyword evidence="9" id="KW-0812">Transmembrane</keyword>
<keyword evidence="4" id="KW-0547">Nucleotide-binding</keyword>
<keyword evidence="2 11" id="KW-0723">Serine/threonine-protein kinase</keyword>
<dbReference type="EC" id="2.7.11.1" evidence="1"/>
<keyword evidence="6" id="KW-0067">ATP-binding</keyword>
<keyword evidence="5 11" id="KW-0418">Kinase</keyword>
<feature type="domain" description="Protein kinase" evidence="10">
    <location>
        <begin position="23"/>
        <end position="275"/>
    </location>
</feature>
<evidence type="ECO:0000313" key="11">
    <source>
        <dbReference type="EMBL" id="QDG50126.1"/>
    </source>
</evidence>
<dbReference type="RefSeq" id="WP_141196622.1">
    <property type="nucleotide sequence ID" value="NZ_CP041186.1"/>
</dbReference>
<dbReference type="InterPro" id="IPR000719">
    <property type="entry name" value="Prot_kinase_dom"/>
</dbReference>
<dbReference type="Proteomes" id="UP000315995">
    <property type="component" value="Chromosome"/>
</dbReference>
<dbReference type="EMBL" id="CP041186">
    <property type="protein sequence ID" value="QDG50126.1"/>
    <property type="molecule type" value="Genomic_DNA"/>
</dbReference>
<evidence type="ECO:0000256" key="7">
    <source>
        <dbReference type="ARBA" id="ARBA00047899"/>
    </source>
</evidence>
<evidence type="ECO:0000256" key="9">
    <source>
        <dbReference type="SAM" id="Phobius"/>
    </source>
</evidence>
<dbReference type="AlphaFoldDB" id="A0A4Y6PP65"/>
<reference evidence="11 12" key="1">
    <citation type="submission" date="2019-06" db="EMBL/GenBank/DDBJ databases">
        <title>Persicimonas caeni gen. nov., sp. nov., a predatory bacterium isolated from solar saltern.</title>
        <authorList>
            <person name="Wang S."/>
        </authorList>
    </citation>
    <scope>NUCLEOTIDE SEQUENCE [LARGE SCALE GENOMIC DNA]</scope>
    <source>
        <strain evidence="11 12">YN101</strain>
    </source>
</reference>
<protein>
    <recommendedName>
        <fullName evidence="1">non-specific serine/threonine protein kinase</fullName>
        <ecNumber evidence="1">2.7.11.1</ecNumber>
    </recommendedName>
</protein>
<dbReference type="PANTHER" id="PTHR24363">
    <property type="entry name" value="SERINE/THREONINE PROTEIN KINASE"/>
    <property type="match status" value="1"/>
</dbReference>
<dbReference type="OrthoDB" id="5518868at2"/>
<dbReference type="SMART" id="SM00220">
    <property type="entry name" value="S_TKc"/>
    <property type="match status" value="1"/>
</dbReference>
<sequence length="486" mass="54111">MAQTPLDMDAVERLDGEMLDGRYELSDVLGRGGQGDTYLAVDHRTGEQVVVKEFDLDLAHDWKAVELFEREARLLERLDHDAIPRHIDAFQQAGDNATRYFLVREYIAGDSFLELIERGHHMRQSEAVALCRSVLNVLDYIHSLDPPVIHRDVKPSNLIRRPDGRVALIDFGIAGEHVQATVGGSTLVGSPGYVAPEQLSGRATPASDLYSLGATLVHLLAHRHPADLPVERLRLQFRDVVPVTGEFVDFLGELLEPNPTERLQTAREAMVRLRFDVEERGQLKRYAGAGLVPTADDLPPLPYQSKLSVSREEGRLEVELFRTFSVDMSLRTNLIVLGILVPLLVAGLFFAPGIFFTLFAFAIPLLVVTVALGAGYNNRHRIRKLALTPDYVELIAPRGLNAGLKIPREKFGGLYVVEHGVGDQRRLVLMADRGRPGVGDGTLTWSPEVPVEAHLSRADKAWLVEVFGEGSQREAYARLRHKHKHV</sequence>
<accession>A0A4Y6PP65</accession>
<dbReference type="SUPFAM" id="SSF56112">
    <property type="entry name" value="Protein kinase-like (PK-like)"/>
    <property type="match status" value="1"/>
</dbReference>
<keyword evidence="9" id="KW-0472">Membrane</keyword>
<dbReference type="Gene3D" id="3.30.200.20">
    <property type="entry name" value="Phosphorylase Kinase, domain 1"/>
    <property type="match status" value="1"/>
</dbReference>
<proteinExistence type="predicted"/>
<keyword evidence="3" id="KW-0808">Transferase</keyword>
<feature type="transmembrane region" description="Helical" evidence="9">
    <location>
        <begin position="332"/>
        <end position="350"/>
    </location>
</feature>
<dbReference type="InterPro" id="IPR011009">
    <property type="entry name" value="Kinase-like_dom_sf"/>
</dbReference>
<gene>
    <name evidence="11" type="ORF">FIV42_05070</name>
</gene>
<dbReference type="Pfam" id="PF00069">
    <property type="entry name" value="Pkinase"/>
    <property type="match status" value="1"/>
</dbReference>